<feature type="compositionally biased region" description="Low complexity" evidence="1">
    <location>
        <begin position="1049"/>
        <end position="1060"/>
    </location>
</feature>
<dbReference type="Gene3D" id="1.20.1280.50">
    <property type="match status" value="1"/>
</dbReference>
<feature type="region of interest" description="Disordered" evidence="1">
    <location>
        <begin position="499"/>
        <end position="551"/>
    </location>
</feature>
<dbReference type="PROSITE" id="PS50181">
    <property type="entry name" value="FBOX"/>
    <property type="match status" value="1"/>
</dbReference>
<dbReference type="InterPro" id="IPR036047">
    <property type="entry name" value="F-box-like_dom_sf"/>
</dbReference>
<dbReference type="Pfam" id="PF12937">
    <property type="entry name" value="F-box-like"/>
    <property type="match status" value="1"/>
</dbReference>
<reference evidence="3 4" key="1">
    <citation type="journal article" date="2019" name="New Phytol.">
        <title>Comparative genomics reveals unique wood-decay strategies and fruiting body development in the Schizophyllaceae.</title>
        <authorList>
            <person name="Almasi E."/>
            <person name="Sahu N."/>
            <person name="Krizsan K."/>
            <person name="Balint B."/>
            <person name="Kovacs G.M."/>
            <person name="Kiss B."/>
            <person name="Cseklye J."/>
            <person name="Drula E."/>
            <person name="Henrissat B."/>
            <person name="Nagy I."/>
            <person name="Chovatia M."/>
            <person name="Adam C."/>
            <person name="LaButti K."/>
            <person name="Lipzen A."/>
            <person name="Riley R."/>
            <person name="Grigoriev I.V."/>
            <person name="Nagy L.G."/>
        </authorList>
    </citation>
    <scope>NUCLEOTIDE SEQUENCE [LARGE SCALE GENOMIC DNA]</scope>
    <source>
        <strain evidence="3 4">NL-1724</strain>
    </source>
</reference>
<feature type="compositionally biased region" description="Acidic residues" evidence="1">
    <location>
        <begin position="573"/>
        <end position="583"/>
    </location>
</feature>
<feature type="region of interest" description="Disordered" evidence="1">
    <location>
        <begin position="679"/>
        <end position="704"/>
    </location>
</feature>
<dbReference type="InterPro" id="IPR001810">
    <property type="entry name" value="F-box_dom"/>
</dbReference>
<feature type="region of interest" description="Disordered" evidence="1">
    <location>
        <begin position="821"/>
        <end position="962"/>
    </location>
</feature>
<organism evidence="3 4">
    <name type="scientific">Schizophyllum amplum</name>
    <dbReference type="NCBI Taxonomy" id="97359"/>
    <lineage>
        <taxon>Eukaryota</taxon>
        <taxon>Fungi</taxon>
        <taxon>Dikarya</taxon>
        <taxon>Basidiomycota</taxon>
        <taxon>Agaricomycotina</taxon>
        <taxon>Agaricomycetes</taxon>
        <taxon>Agaricomycetidae</taxon>
        <taxon>Agaricales</taxon>
        <taxon>Schizophyllaceae</taxon>
        <taxon>Schizophyllum</taxon>
    </lineage>
</organism>
<dbReference type="OrthoDB" id="3256413at2759"/>
<feature type="region of interest" description="Disordered" evidence="1">
    <location>
        <begin position="441"/>
        <end position="466"/>
    </location>
</feature>
<comment type="caution">
    <text evidence="3">The sequence shown here is derived from an EMBL/GenBank/DDBJ whole genome shotgun (WGS) entry which is preliminary data.</text>
</comment>
<dbReference type="EMBL" id="VDMD01000009">
    <property type="protein sequence ID" value="TRM63603.1"/>
    <property type="molecule type" value="Genomic_DNA"/>
</dbReference>
<feature type="region of interest" description="Disordered" evidence="1">
    <location>
        <begin position="192"/>
        <end position="211"/>
    </location>
</feature>
<feature type="compositionally biased region" description="Basic and acidic residues" evidence="1">
    <location>
        <begin position="584"/>
        <end position="608"/>
    </location>
</feature>
<feature type="compositionally biased region" description="Low complexity" evidence="1">
    <location>
        <begin position="507"/>
        <end position="531"/>
    </location>
</feature>
<gene>
    <name evidence="3" type="ORF">BD626DRAFT_273976</name>
</gene>
<protein>
    <recommendedName>
        <fullName evidence="2">F-box domain-containing protein</fullName>
    </recommendedName>
</protein>
<feature type="region of interest" description="Disordered" evidence="1">
    <location>
        <begin position="573"/>
        <end position="648"/>
    </location>
</feature>
<accession>A0A550CFN1</accession>
<evidence type="ECO:0000313" key="3">
    <source>
        <dbReference type="EMBL" id="TRM63603.1"/>
    </source>
</evidence>
<dbReference type="Proteomes" id="UP000320762">
    <property type="component" value="Unassembled WGS sequence"/>
</dbReference>
<proteinExistence type="predicted"/>
<feature type="compositionally biased region" description="Low complexity" evidence="1">
    <location>
        <begin position="1021"/>
        <end position="1041"/>
    </location>
</feature>
<dbReference type="CDD" id="cd09917">
    <property type="entry name" value="F-box_SF"/>
    <property type="match status" value="1"/>
</dbReference>
<sequence>MMYKDIFFPSDPLLALPVELVCHILEYLDVRDLLNCCLVSHHLHRIICLSSPLQYAIELSKARMAPTEYLPPTCTSYSPFILRSPASPHNIPSPHSFPRHSRPIPPPTSARLALLRARERAWHTLRWSSQHRITLPPTGPIYEFVGGIYGNGQEDEHRVTSSITFFQLPERGVGATEQLSERGAGGWECEAGAEKHEAGRPTTSGTITEGLGSGRVWTHDVSDLSIIDFTMDPAQDLLVLVALAPSSSTHLYTLHLRSLTTNAPHPAAQTPVLGCLRRPGLAGNQANNPNFTVPSPNTFNVAGYNQQPLATANQPAQPANASHGHQHQSFDNNQQAYNQQHAYNQPAINHQAILESAGAVRVQVSGGQVALLVRQVPGVGAHLGLWEWGRGEERSISLTLADGIEDFAFLSERAFLLVRPMGAFETYTFHLGDDAYEADDAAGESEGTYPQQVAGSEHGADPEHCANPRHRATYLFPPLSSNYMYWYISMSSNPTPGFRPATEPGISPFASAPPLASASPFPSASPSAAGPDSRSTATDARPSPMLSSSYYPRADDRIHSCCVYTTSIWPVEEESDERAESDEEGPRVDSDEEGSRRNSDEDGSRVDSDSEEGDTTADGADDGQGDADDGPGNANAAGPGAGAGHPPHRHQVHSFVFFVNLKTFLRDLEDMDTIERLKARTAKSRSRQERTRREHGKQQYNGQASLHKDLISQCEEQISEREGQAQPCEELLTPLWEMQARIQKAQAEYQATQIRQFEERVRQREEEARKEEEAERRREEYKEWCRSRGLRPRETKARTWAPARGRGRPWQRAAVAARPFNPTSSCASGAPRGAEVHDSVGGGIQTESSGSKPWTDQKVWKIGSLNELPPPLHLRRAAPQSEEREATRPTAMYRDSIMDEDPVIPLDDGDSPRFSDTLLPEAPWPEEPDNWADYPSLADSSSSTTFSSNTAPWTSDTSTAASSSSTVASYYTAAYDTADGACRSSLFQGITGSILDLERRPSPPLLQRQLPSFMSGSTREPITPSTRSPARTSTSSSVSSREAPLPYFSSGSRGSQSRLQPAHKEQPVVPQYLRSGARIHPWHEWGWVNTRWFRECLSTDWQHASYGLRAIDSVRLQPVKDRKEGWREKGNENHDPASYPALLARGLEVVPPDDEEDPATVLQGLEMPRTERHLRLRDFNTYFVTHPELVGVDLETGLGDGPFSGKGKGKARAAPISWRAPRVVTALSKTPSCGVFCEDIVSSLPYVEVISEETFEVTDVMMDECRVLLLTIQGQRGGQNKLKGIDVLTM</sequence>
<feature type="compositionally biased region" description="Polar residues" evidence="1">
    <location>
        <begin position="845"/>
        <end position="854"/>
    </location>
</feature>
<evidence type="ECO:0000256" key="1">
    <source>
        <dbReference type="SAM" id="MobiDB-lite"/>
    </source>
</evidence>
<dbReference type="STRING" id="97359.A0A550CFN1"/>
<feature type="compositionally biased region" description="Low complexity" evidence="1">
    <location>
        <begin position="940"/>
        <end position="962"/>
    </location>
</feature>
<keyword evidence="4" id="KW-1185">Reference proteome</keyword>
<feature type="region of interest" description="Disordered" evidence="1">
    <location>
        <begin position="997"/>
        <end position="1066"/>
    </location>
</feature>
<evidence type="ECO:0000259" key="2">
    <source>
        <dbReference type="PROSITE" id="PS50181"/>
    </source>
</evidence>
<feature type="region of interest" description="Disordered" evidence="1">
    <location>
        <begin position="765"/>
        <end position="784"/>
    </location>
</feature>
<feature type="compositionally biased region" description="Acidic residues" evidence="1">
    <location>
        <begin position="609"/>
        <end position="629"/>
    </location>
</feature>
<name>A0A550CFN1_9AGAR</name>
<dbReference type="SMART" id="SM00256">
    <property type="entry name" value="FBOX"/>
    <property type="match status" value="1"/>
</dbReference>
<evidence type="ECO:0000313" key="4">
    <source>
        <dbReference type="Proteomes" id="UP000320762"/>
    </source>
</evidence>
<dbReference type="SUPFAM" id="SSF81383">
    <property type="entry name" value="F-box domain"/>
    <property type="match status" value="1"/>
</dbReference>
<feature type="domain" description="F-box" evidence="2">
    <location>
        <begin position="10"/>
        <end position="47"/>
    </location>
</feature>